<feature type="non-terminal residue" evidence="1">
    <location>
        <position position="1"/>
    </location>
</feature>
<accession>A0ACA9SVP8</accession>
<evidence type="ECO:0000313" key="2">
    <source>
        <dbReference type="Proteomes" id="UP000789920"/>
    </source>
</evidence>
<feature type="non-terminal residue" evidence="1">
    <location>
        <position position="119"/>
    </location>
</feature>
<organism evidence="1 2">
    <name type="scientific">Racocetra persica</name>
    <dbReference type="NCBI Taxonomy" id="160502"/>
    <lineage>
        <taxon>Eukaryota</taxon>
        <taxon>Fungi</taxon>
        <taxon>Fungi incertae sedis</taxon>
        <taxon>Mucoromycota</taxon>
        <taxon>Glomeromycotina</taxon>
        <taxon>Glomeromycetes</taxon>
        <taxon>Diversisporales</taxon>
        <taxon>Gigasporaceae</taxon>
        <taxon>Racocetra</taxon>
    </lineage>
</organism>
<sequence>DRSEATTDSDDSGAIIWPIISGASFLSWMLLEKNNKTGNIICWCFECEYSGDPKPKHNIDHIQARQTSSKKHSAYEHNHSLIPHCEEFVSSLRRLSQDILDEIKFMTQKCEYNARQQRR</sequence>
<comment type="caution">
    <text evidence="1">The sequence shown here is derived from an EMBL/GenBank/DDBJ whole genome shotgun (WGS) entry which is preliminary data.</text>
</comment>
<name>A0ACA9SVP8_9GLOM</name>
<protein>
    <submittedName>
        <fullName evidence="1">29112_t:CDS:1</fullName>
    </submittedName>
</protein>
<reference evidence="1" key="1">
    <citation type="submission" date="2021-06" db="EMBL/GenBank/DDBJ databases">
        <authorList>
            <person name="Kallberg Y."/>
            <person name="Tangrot J."/>
            <person name="Rosling A."/>
        </authorList>
    </citation>
    <scope>NUCLEOTIDE SEQUENCE</scope>
    <source>
        <strain evidence="1">MA461A</strain>
    </source>
</reference>
<evidence type="ECO:0000313" key="1">
    <source>
        <dbReference type="EMBL" id="CAG8850243.1"/>
    </source>
</evidence>
<proteinExistence type="predicted"/>
<dbReference type="Proteomes" id="UP000789920">
    <property type="component" value="Unassembled WGS sequence"/>
</dbReference>
<keyword evidence="2" id="KW-1185">Reference proteome</keyword>
<dbReference type="EMBL" id="CAJVQC010169845">
    <property type="protein sequence ID" value="CAG8850243.1"/>
    <property type="molecule type" value="Genomic_DNA"/>
</dbReference>
<gene>
    <name evidence="1" type="ORF">RPERSI_LOCUS35990</name>
</gene>